<proteinExistence type="predicted"/>
<dbReference type="PROSITE" id="PS50082">
    <property type="entry name" value="WD_REPEATS_2"/>
    <property type="match status" value="2"/>
</dbReference>
<accession>A0ABZ1CZ57</accession>
<evidence type="ECO:0008006" key="6">
    <source>
        <dbReference type="Google" id="ProtNLM"/>
    </source>
</evidence>
<evidence type="ECO:0000256" key="1">
    <source>
        <dbReference type="ARBA" id="ARBA00022574"/>
    </source>
</evidence>
<dbReference type="RefSeq" id="XP_062791641.1">
    <property type="nucleotide sequence ID" value="XM_062935590.1"/>
</dbReference>
<dbReference type="PANTHER" id="PTHR22847">
    <property type="entry name" value="WD40 REPEAT PROTEIN"/>
    <property type="match status" value="1"/>
</dbReference>
<keyword evidence="5" id="KW-1185">Reference proteome</keyword>
<name>A0ABZ1CZ57_9TREE</name>
<evidence type="ECO:0000313" key="5">
    <source>
        <dbReference type="Proteomes" id="UP001329825"/>
    </source>
</evidence>
<dbReference type="Pfam" id="PF00400">
    <property type="entry name" value="WD40"/>
    <property type="match status" value="2"/>
</dbReference>
<dbReference type="PANTHER" id="PTHR22847:SF637">
    <property type="entry name" value="WD REPEAT DOMAIN 5B"/>
    <property type="match status" value="1"/>
</dbReference>
<sequence length="448" mass="49006">MSSGEIENLAYVDIQHDALAVFDDVDQGTVLSEDIWISGYQFGETSLHGKAKVIVKEGGGSELVPREGVKIERISKTTFNATIPSLSIQNRLIKFPKQVINPPYTKKSDLDAPLHINCASLNPKSAHIVLGGPDGYCVILPTSLNTSTSEKPVMLQGHVGDVRDVKWFPSGEVILTASSDLSIRIYGKNGINPRTLRGHTRAITCIHIIGIGKTILSGSKDGTIRLWDISKNEEIDRWLIGTSSRKAVDSMIILNVNDPTILGIQDVNVDSIMLLNVQDGIWIQPFSTSTSKGEEKEEGWFVKNQSESQLLSIAHQDGIVVSGYTNGMIEIMDLENLRKPSKATATNSDQGESQVIGRIKRIKRNESPIYSLVLTKVEDSQEEGRFNLYVGTAAGLPCVLSIMKTENGFRVETKEELAGWEAVGVEAWAIGKEGEVWCAGGEGGLRRY</sequence>
<dbReference type="EMBL" id="CP141885">
    <property type="protein sequence ID" value="WRT66901.1"/>
    <property type="molecule type" value="Genomic_DNA"/>
</dbReference>
<dbReference type="SUPFAM" id="SSF50978">
    <property type="entry name" value="WD40 repeat-like"/>
    <property type="match status" value="1"/>
</dbReference>
<keyword evidence="1 3" id="KW-0853">WD repeat</keyword>
<dbReference type="Proteomes" id="UP001329825">
    <property type="component" value="Chromosome 5"/>
</dbReference>
<protein>
    <recommendedName>
        <fullName evidence="6">WD40 repeat-like protein</fullName>
    </recommendedName>
</protein>
<gene>
    <name evidence="4" type="ORF">IL334_003866</name>
</gene>
<evidence type="ECO:0000256" key="2">
    <source>
        <dbReference type="ARBA" id="ARBA00022737"/>
    </source>
</evidence>
<organism evidence="4 5">
    <name type="scientific">Kwoniella shivajii</name>
    <dbReference type="NCBI Taxonomy" id="564305"/>
    <lineage>
        <taxon>Eukaryota</taxon>
        <taxon>Fungi</taxon>
        <taxon>Dikarya</taxon>
        <taxon>Basidiomycota</taxon>
        <taxon>Agaricomycotina</taxon>
        <taxon>Tremellomycetes</taxon>
        <taxon>Tremellales</taxon>
        <taxon>Cryptococcaceae</taxon>
        <taxon>Kwoniella</taxon>
    </lineage>
</organism>
<dbReference type="InterPro" id="IPR019775">
    <property type="entry name" value="WD40_repeat_CS"/>
</dbReference>
<dbReference type="PROSITE" id="PS50294">
    <property type="entry name" value="WD_REPEATS_REGION"/>
    <property type="match status" value="2"/>
</dbReference>
<dbReference type="GeneID" id="87955997"/>
<dbReference type="InterPro" id="IPR036322">
    <property type="entry name" value="WD40_repeat_dom_sf"/>
</dbReference>
<dbReference type="PROSITE" id="PS00678">
    <property type="entry name" value="WD_REPEATS_1"/>
    <property type="match status" value="1"/>
</dbReference>
<dbReference type="InterPro" id="IPR015943">
    <property type="entry name" value="WD40/YVTN_repeat-like_dom_sf"/>
</dbReference>
<evidence type="ECO:0000313" key="4">
    <source>
        <dbReference type="EMBL" id="WRT66901.1"/>
    </source>
</evidence>
<keyword evidence="2" id="KW-0677">Repeat</keyword>
<evidence type="ECO:0000256" key="3">
    <source>
        <dbReference type="PROSITE-ProRule" id="PRU00221"/>
    </source>
</evidence>
<feature type="repeat" description="WD" evidence="3">
    <location>
        <begin position="155"/>
        <end position="186"/>
    </location>
</feature>
<dbReference type="Gene3D" id="2.130.10.10">
    <property type="entry name" value="YVTN repeat-like/Quinoprotein amine dehydrogenase"/>
    <property type="match status" value="1"/>
</dbReference>
<dbReference type="InterPro" id="IPR001680">
    <property type="entry name" value="WD40_rpt"/>
</dbReference>
<reference evidence="4 5" key="1">
    <citation type="submission" date="2024-01" db="EMBL/GenBank/DDBJ databases">
        <title>Comparative genomics of Cryptococcus and Kwoniella reveals pathogenesis evolution and contrasting modes of karyotype evolution via chromosome fusion or intercentromeric recombination.</title>
        <authorList>
            <person name="Coelho M.A."/>
            <person name="David-Palma M."/>
            <person name="Shea T."/>
            <person name="Bowers K."/>
            <person name="McGinley-Smith S."/>
            <person name="Mohammad A.W."/>
            <person name="Gnirke A."/>
            <person name="Yurkov A.M."/>
            <person name="Nowrousian M."/>
            <person name="Sun S."/>
            <person name="Cuomo C.A."/>
            <person name="Heitman J."/>
        </authorList>
    </citation>
    <scope>NUCLEOTIDE SEQUENCE [LARGE SCALE GENOMIC DNA]</scope>
    <source>
        <strain evidence="4">CBS 11374</strain>
    </source>
</reference>
<dbReference type="SMART" id="SM00320">
    <property type="entry name" value="WD40"/>
    <property type="match status" value="3"/>
</dbReference>
<feature type="repeat" description="WD" evidence="3">
    <location>
        <begin position="196"/>
        <end position="237"/>
    </location>
</feature>